<accession>V4TCI0</accession>
<dbReference type="AlphaFoldDB" id="V4TCI0"/>
<gene>
    <name evidence="1" type="ORF">CICLE_v10023289mg</name>
</gene>
<evidence type="ECO:0000313" key="2">
    <source>
        <dbReference type="Proteomes" id="UP000030687"/>
    </source>
</evidence>
<organism evidence="1 2">
    <name type="scientific">Citrus clementina</name>
    <name type="common">Clementine</name>
    <name type="synonym">Citrus deliciosa x Citrus sinensis</name>
    <dbReference type="NCBI Taxonomy" id="85681"/>
    <lineage>
        <taxon>Eukaryota</taxon>
        <taxon>Viridiplantae</taxon>
        <taxon>Streptophyta</taxon>
        <taxon>Embryophyta</taxon>
        <taxon>Tracheophyta</taxon>
        <taxon>Spermatophyta</taxon>
        <taxon>Magnoliopsida</taxon>
        <taxon>eudicotyledons</taxon>
        <taxon>Gunneridae</taxon>
        <taxon>Pentapetalae</taxon>
        <taxon>rosids</taxon>
        <taxon>malvids</taxon>
        <taxon>Sapindales</taxon>
        <taxon>Rutaceae</taxon>
        <taxon>Aurantioideae</taxon>
        <taxon>Citrus</taxon>
    </lineage>
</organism>
<evidence type="ECO:0000313" key="1">
    <source>
        <dbReference type="EMBL" id="ESR58033.1"/>
    </source>
</evidence>
<dbReference type="Proteomes" id="UP000030687">
    <property type="component" value="Unassembled WGS sequence"/>
</dbReference>
<reference evidence="1 2" key="1">
    <citation type="submission" date="2013-10" db="EMBL/GenBank/DDBJ databases">
        <authorList>
            <consortium name="International Citrus Genome Consortium"/>
            <person name="Jenkins J."/>
            <person name="Schmutz J."/>
            <person name="Prochnik S."/>
            <person name="Rokhsar D."/>
            <person name="Gmitter F."/>
            <person name="Ollitrault P."/>
            <person name="Machado M."/>
            <person name="Talon M."/>
            <person name="Wincker P."/>
            <person name="Jaillon O."/>
            <person name="Morgante M."/>
        </authorList>
    </citation>
    <scope>NUCLEOTIDE SEQUENCE</scope>
    <source>
        <strain evidence="2">cv. Clemenules</strain>
    </source>
</reference>
<dbReference type="EMBL" id="KI536661">
    <property type="protein sequence ID" value="ESR58033.1"/>
    <property type="molecule type" value="Genomic_DNA"/>
</dbReference>
<sequence>MCALRILSSLLQTHDTPPPRHLTSLHDSQLHLGVATWIKIRFFDLIRCELNEFGFEKIDSFNNRQVLRFATAPNPWICVSVIAHEAQLTFLDIQLLPEIDSDFSQSNSQSTKPVTKINFGHFPVSFSKSSHFERSLQDTYFSSTHFQPIHADNSIQYLGADIIVWIIIFF</sequence>
<keyword evidence="2" id="KW-1185">Reference proteome</keyword>
<dbReference type="KEGG" id="cic:CICLE_v10023289mg"/>
<proteinExistence type="predicted"/>
<dbReference type="Gramene" id="ESR58033">
    <property type="protein sequence ID" value="ESR58033"/>
    <property type="gene ID" value="CICLE_v10023289mg"/>
</dbReference>
<protein>
    <submittedName>
        <fullName evidence="1">Uncharacterized protein</fullName>
    </submittedName>
</protein>
<name>V4TCI0_CITCL</name>
<dbReference type="InParanoid" id="V4TCI0"/>